<dbReference type="Pfam" id="PF08889">
    <property type="entry name" value="WbqC"/>
    <property type="match status" value="1"/>
</dbReference>
<dbReference type="OrthoDB" id="3611744at2"/>
<dbReference type="RefSeq" id="WP_108222728.1">
    <property type="nucleotide sequence ID" value="NZ_CP090022.1"/>
</dbReference>
<gene>
    <name evidence="1" type="ORF">C8J28_1427</name>
</gene>
<name>A0A2T5JKS7_9RHOB</name>
<dbReference type="InterPro" id="IPR014985">
    <property type="entry name" value="WbqC"/>
</dbReference>
<accession>A0A2T5JKS7</accession>
<proteinExistence type="predicted"/>
<organism evidence="1 2">
    <name type="scientific">Cereibacter azotoformans</name>
    <dbReference type="NCBI Taxonomy" id="43057"/>
    <lineage>
        <taxon>Bacteria</taxon>
        <taxon>Pseudomonadati</taxon>
        <taxon>Pseudomonadota</taxon>
        <taxon>Alphaproteobacteria</taxon>
        <taxon>Rhodobacterales</taxon>
        <taxon>Paracoccaceae</taxon>
        <taxon>Cereibacter</taxon>
    </lineage>
</organism>
<dbReference type="EMBL" id="QAOT01000042">
    <property type="protein sequence ID" value="PTR07312.1"/>
    <property type="molecule type" value="Genomic_DNA"/>
</dbReference>
<dbReference type="Proteomes" id="UP000244060">
    <property type="component" value="Unassembled WGS sequence"/>
</dbReference>
<evidence type="ECO:0000313" key="1">
    <source>
        <dbReference type="EMBL" id="PTR07312.1"/>
    </source>
</evidence>
<reference evidence="1 2" key="1">
    <citation type="submission" date="2018-04" db="EMBL/GenBank/DDBJ databases">
        <title>Genomic Encyclopedia of Type Strains, Phase III (KMG-III): the genomes of soil and plant-associated and newly described type strains.</title>
        <authorList>
            <person name="Whitman W."/>
        </authorList>
    </citation>
    <scope>NUCLEOTIDE SEQUENCE [LARGE SCALE GENOMIC DNA]</scope>
    <source>
        <strain evidence="1 2">KA25</strain>
    </source>
</reference>
<protein>
    <submittedName>
        <fullName evidence="1">WbqC-like protein</fullName>
    </submittedName>
</protein>
<evidence type="ECO:0000313" key="2">
    <source>
        <dbReference type="Proteomes" id="UP000244060"/>
    </source>
</evidence>
<keyword evidence="2" id="KW-1185">Reference proteome</keyword>
<comment type="caution">
    <text evidence="1">The sequence shown here is derived from an EMBL/GenBank/DDBJ whole genome shotgun (WGS) entry which is preliminary data.</text>
</comment>
<sequence length="240" mass="26653">MKTVAVMQPYFFPYAGYYRLLAAADTFVILDCVQFPRRGRVHRCALPGTGRWITLPVEPAPRDSLIREMRLAPDAAERLRAQCRKLPSPMHGDTPLRRQVADLLASPEGPLVPYLERSLRVVAEAFGFGCQICRSSDLDLPASLGAEQRIIEIVRRHGGTRYINSPGGTGLYNFDTFRRAGIELKFLTPYQGGNTHFLSAIFEKNVADLCGDIAGGCTFQPVPAEELPEGRSFRGDTRKP</sequence>
<dbReference type="AlphaFoldDB" id="A0A2T5JKS7"/>